<organism evidence="2 3">
    <name type="scientific">Aspergillus coremiiformis</name>
    <dbReference type="NCBI Taxonomy" id="138285"/>
    <lineage>
        <taxon>Eukaryota</taxon>
        <taxon>Fungi</taxon>
        <taxon>Dikarya</taxon>
        <taxon>Ascomycota</taxon>
        <taxon>Pezizomycotina</taxon>
        <taxon>Eurotiomycetes</taxon>
        <taxon>Eurotiomycetidae</taxon>
        <taxon>Eurotiales</taxon>
        <taxon>Aspergillaceae</taxon>
        <taxon>Aspergillus</taxon>
        <taxon>Aspergillus subgen. Circumdati</taxon>
    </lineage>
</organism>
<evidence type="ECO:0000313" key="3">
    <source>
        <dbReference type="Proteomes" id="UP000327118"/>
    </source>
</evidence>
<evidence type="ECO:0000313" key="2">
    <source>
        <dbReference type="EMBL" id="KAE8350424.1"/>
    </source>
</evidence>
<name>A0A5N6YYA9_9EURO</name>
<reference evidence="3" key="1">
    <citation type="submission" date="2019-04" db="EMBL/GenBank/DDBJ databases">
        <title>Friends and foes A comparative genomics studyof 23 Aspergillus species from section Flavi.</title>
        <authorList>
            <consortium name="DOE Joint Genome Institute"/>
            <person name="Kjaerbolling I."/>
            <person name="Vesth T."/>
            <person name="Frisvad J.C."/>
            <person name="Nybo J.L."/>
            <person name="Theobald S."/>
            <person name="Kildgaard S."/>
            <person name="Isbrandt T."/>
            <person name="Kuo A."/>
            <person name="Sato A."/>
            <person name="Lyhne E.K."/>
            <person name="Kogle M.E."/>
            <person name="Wiebenga A."/>
            <person name="Kun R.S."/>
            <person name="Lubbers R.J."/>
            <person name="Makela M.R."/>
            <person name="Barry K."/>
            <person name="Chovatia M."/>
            <person name="Clum A."/>
            <person name="Daum C."/>
            <person name="Haridas S."/>
            <person name="He G."/>
            <person name="LaButti K."/>
            <person name="Lipzen A."/>
            <person name="Mondo S."/>
            <person name="Riley R."/>
            <person name="Salamov A."/>
            <person name="Simmons B.A."/>
            <person name="Magnuson J.K."/>
            <person name="Henrissat B."/>
            <person name="Mortensen U.H."/>
            <person name="Larsen T.O."/>
            <person name="Devries R.P."/>
            <person name="Grigoriev I.V."/>
            <person name="Machida M."/>
            <person name="Baker S.E."/>
            <person name="Andersen M.R."/>
        </authorList>
    </citation>
    <scope>NUCLEOTIDE SEQUENCE [LARGE SCALE GENOMIC DNA]</scope>
    <source>
        <strain evidence="3">CBS 553.77</strain>
    </source>
</reference>
<dbReference type="EMBL" id="ML739225">
    <property type="protein sequence ID" value="KAE8350424.1"/>
    <property type="molecule type" value="Genomic_DNA"/>
</dbReference>
<evidence type="ECO:0000256" key="1">
    <source>
        <dbReference type="SAM" id="Phobius"/>
    </source>
</evidence>
<accession>A0A5N6YYA9</accession>
<dbReference type="AlphaFoldDB" id="A0A5N6YYA9"/>
<keyword evidence="1" id="KW-0472">Membrane</keyword>
<sequence>MIRARATTVYMQSMRIIPVAGLRIALLACSPAISRWMMGDITCSSILACLVPWIWDSTDSARRTFPEIGGQVIPLAWFGTYHSVFLLWIGRFWLTSSGGWFRILVSSVLVWDGV</sequence>
<proteinExistence type="predicted"/>
<gene>
    <name evidence="2" type="ORF">BDV28DRAFT_139127</name>
</gene>
<feature type="transmembrane region" description="Helical" evidence="1">
    <location>
        <begin position="72"/>
        <end position="94"/>
    </location>
</feature>
<keyword evidence="1" id="KW-0812">Transmembrane</keyword>
<keyword evidence="1" id="KW-1133">Transmembrane helix</keyword>
<protein>
    <submittedName>
        <fullName evidence="2">Uncharacterized protein</fullName>
    </submittedName>
</protein>
<dbReference type="Proteomes" id="UP000327118">
    <property type="component" value="Unassembled WGS sequence"/>
</dbReference>
<keyword evidence="3" id="KW-1185">Reference proteome</keyword>